<dbReference type="EMBL" id="CP146022">
    <property type="protein sequence ID" value="WWQ64663.1"/>
    <property type="molecule type" value="Genomic_DNA"/>
</dbReference>
<evidence type="ECO:0000313" key="2">
    <source>
        <dbReference type="Proteomes" id="UP001432251"/>
    </source>
</evidence>
<reference evidence="1" key="1">
    <citation type="journal article" date="2025" name="Int. J. Syst. Evol. Microbiol.">
        <title>Streptomyces citrinus sp. nov., with yellow diffusible pigment.</title>
        <authorList>
            <person name="He Y."/>
            <person name="Yang E."/>
            <person name="Xu J."/>
            <person name="Sun Y."/>
            <person name="Sun L."/>
        </authorList>
    </citation>
    <scope>NUCLEOTIDE SEQUENCE</scope>
    <source>
        <strain evidence="1">Q6</strain>
    </source>
</reference>
<sequence>MSGEPLAGGLANAGAVVRIGEVVERPAPPHAAALHAHLDGLRRRGFDGAPTSVRLSPDGRREQVTYIPGEVALPPFPGWAMTDDALRSVGALLRRMHDAAREFPAGVDWSGEFADPDARGAGLVLCHNDVCPENVVFRAGRAAALIDFDMAAPGRPVWDVALTAGYWAPLLDPLSASAHYPAGLDPVHRLTVLADAYGLGADERAALPAVIEQAVGVCRAFVARRLAAGDAPFVNAHAAKGGWARWDRRQAWLAERREDFLAALTG</sequence>
<accession>A0ACD5AFM4</accession>
<gene>
    <name evidence="1" type="ORF">V2W30_15815</name>
</gene>
<proteinExistence type="predicted"/>
<protein>
    <submittedName>
        <fullName evidence="1">Phosphotransferase</fullName>
    </submittedName>
</protein>
<evidence type="ECO:0000313" key="1">
    <source>
        <dbReference type="EMBL" id="WWQ64663.1"/>
    </source>
</evidence>
<organism evidence="1 2">
    <name type="scientific">Streptomyces citrinus</name>
    <dbReference type="NCBI Taxonomy" id="3118173"/>
    <lineage>
        <taxon>Bacteria</taxon>
        <taxon>Bacillati</taxon>
        <taxon>Actinomycetota</taxon>
        <taxon>Actinomycetes</taxon>
        <taxon>Kitasatosporales</taxon>
        <taxon>Streptomycetaceae</taxon>
        <taxon>Streptomyces</taxon>
    </lineage>
</organism>
<name>A0ACD5AFM4_9ACTN</name>
<keyword evidence="2" id="KW-1185">Reference proteome</keyword>
<dbReference type="Proteomes" id="UP001432251">
    <property type="component" value="Chromosome"/>
</dbReference>